<dbReference type="EMBL" id="UINC01001069">
    <property type="protein sequence ID" value="SUZ69692.1"/>
    <property type="molecule type" value="Genomic_DNA"/>
</dbReference>
<sequence>MKADFQPCNLCGDKNVIEFLYRRRKYAIVRCAICGLVYVNDQPTQTELNEIYSAEFFKVGTKFSNDVDGPSVVNARKRLNDLRALPKVGQTQWLDVGCATGDFMTVAKECVDTVVGVEVSSFASSQARKRGLANVIEADFLEVNLEKEQFDLVSMWDVIEHVRDPTATLSKAFSALKPGGYLTLTTCNIQSLFARCMGRRWHLMIPPRHLYFFSPTSIQTMLESIGFMLFSISKPGKHVPLDFVAWKLANLFAPFAERFVLRCAEVIGLGRLAPVINLGDIMTVIAQKPGR</sequence>
<dbReference type="PANTHER" id="PTHR43861:SF6">
    <property type="entry name" value="METHYLTRANSFERASE TYPE 11"/>
    <property type="match status" value="1"/>
</dbReference>
<organism evidence="1">
    <name type="scientific">marine metagenome</name>
    <dbReference type="NCBI Taxonomy" id="408172"/>
    <lineage>
        <taxon>unclassified sequences</taxon>
        <taxon>metagenomes</taxon>
        <taxon>ecological metagenomes</taxon>
    </lineage>
</organism>
<dbReference type="AlphaFoldDB" id="A0A381PRN8"/>
<protein>
    <recommendedName>
        <fullName evidence="2">Methyltransferase type 11 domain-containing protein</fullName>
    </recommendedName>
</protein>
<proteinExistence type="predicted"/>
<dbReference type="PANTHER" id="PTHR43861">
    <property type="entry name" value="TRANS-ACONITATE 2-METHYLTRANSFERASE-RELATED"/>
    <property type="match status" value="1"/>
</dbReference>
<dbReference type="InterPro" id="IPR029063">
    <property type="entry name" value="SAM-dependent_MTases_sf"/>
</dbReference>
<dbReference type="Pfam" id="PF13489">
    <property type="entry name" value="Methyltransf_23"/>
    <property type="match status" value="1"/>
</dbReference>
<dbReference type="Gene3D" id="3.40.50.150">
    <property type="entry name" value="Vaccinia Virus protein VP39"/>
    <property type="match status" value="1"/>
</dbReference>
<evidence type="ECO:0008006" key="2">
    <source>
        <dbReference type="Google" id="ProtNLM"/>
    </source>
</evidence>
<dbReference type="SUPFAM" id="SSF53335">
    <property type="entry name" value="S-adenosyl-L-methionine-dependent methyltransferases"/>
    <property type="match status" value="1"/>
</dbReference>
<accession>A0A381PRN8</accession>
<reference evidence="1" key="1">
    <citation type="submission" date="2018-05" db="EMBL/GenBank/DDBJ databases">
        <authorList>
            <person name="Lanie J.A."/>
            <person name="Ng W.-L."/>
            <person name="Kazmierczak K.M."/>
            <person name="Andrzejewski T.M."/>
            <person name="Davidsen T.M."/>
            <person name="Wayne K.J."/>
            <person name="Tettelin H."/>
            <person name="Glass J.I."/>
            <person name="Rusch D."/>
            <person name="Podicherti R."/>
            <person name="Tsui H.-C.T."/>
            <person name="Winkler M.E."/>
        </authorList>
    </citation>
    <scope>NUCLEOTIDE SEQUENCE</scope>
</reference>
<gene>
    <name evidence="1" type="ORF">METZ01_LOCUS22546</name>
</gene>
<name>A0A381PRN8_9ZZZZ</name>
<evidence type="ECO:0000313" key="1">
    <source>
        <dbReference type="EMBL" id="SUZ69692.1"/>
    </source>
</evidence>
<dbReference type="CDD" id="cd02440">
    <property type="entry name" value="AdoMet_MTases"/>
    <property type="match status" value="1"/>
</dbReference>